<evidence type="ECO:0000256" key="5">
    <source>
        <dbReference type="ARBA" id="ARBA00049534"/>
    </source>
</evidence>
<proteinExistence type="inferred from homology"/>
<dbReference type="InterPro" id="IPR012338">
    <property type="entry name" value="Beta-lactam/transpept-like"/>
</dbReference>
<dbReference type="Proteomes" id="UP001152798">
    <property type="component" value="Chromosome 1"/>
</dbReference>
<dbReference type="SUPFAM" id="SSF48403">
    <property type="entry name" value="Ankyrin repeat"/>
    <property type="match status" value="1"/>
</dbReference>
<dbReference type="EC" id="3.5.1.2" evidence="3"/>
<evidence type="ECO:0000256" key="3">
    <source>
        <dbReference type="ARBA" id="ARBA00012918"/>
    </source>
</evidence>
<dbReference type="OrthoDB" id="6612582at2759"/>
<dbReference type="Gene3D" id="3.40.710.10">
    <property type="entry name" value="DD-peptidase/beta-lactamase superfamily"/>
    <property type="match status" value="1"/>
</dbReference>
<reference evidence="6" key="1">
    <citation type="submission" date="2022-01" db="EMBL/GenBank/DDBJ databases">
        <authorList>
            <person name="King R."/>
        </authorList>
    </citation>
    <scope>NUCLEOTIDE SEQUENCE</scope>
</reference>
<comment type="catalytic activity">
    <reaction evidence="5">
        <text>L-glutamine + H2O = L-glutamate + NH4(+)</text>
        <dbReference type="Rhea" id="RHEA:15889"/>
        <dbReference type="ChEBI" id="CHEBI:15377"/>
        <dbReference type="ChEBI" id="CHEBI:28938"/>
        <dbReference type="ChEBI" id="CHEBI:29985"/>
        <dbReference type="ChEBI" id="CHEBI:58359"/>
        <dbReference type="EC" id="3.5.1.2"/>
    </reaction>
</comment>
<dbReference type="GO" id="GO:0004359">
    <property type="term" value="F:glutaminase activity"/>
    <property type="evidence" value="ECO:0007669"/>
    <property type="project" value="UniProtKB-EC"/>
</dbReference>
<organism evidence="6 7">
    <name type="scientific">Nezara viridula</name>
    <name type="common">Southern green stink bug</name>
    <name type="synonym">Cimex viridulus</name>
    <dbReference type="NCBI Taxonomy" id="85310"/>
    <lineage>
        <taxon>Eukaryota</taxon>
        <taxon>Metazoa</taxon>
        <taxon>Ecdysozoa</taxon>
        <taxon>Arthropoda</taxon>
        <taxon>Hexapoda</taxon>
        <taxon>Insecta</taxon>
        <taxon>Pterygota</taxon>
        <taxon>Neoptera</taxon>
        <taxon>Paraneoptera</taxon>
        <taxon>Hemiptera</taxon>
        <taxon>Heteroptera</taxon>
        <taxon>Panheteroptera</taxon>
        <taxon>Pentatomomorpha</taxon>
        <taxon>Pentatomoidea</taxon>
        <taxon>Pentatomidae</taxon>
        <taxon>Pentatominae</taxon>
        <taxon>Nezara</taxon>
    </lineage>
</organism>
<accession>A0A9P0E8Q6</accession>
<keyword evidence="7" id="KW-1185">Reference proteome</keyword>
<dbReference type="SUPFAM" id="SSF56601">
    <property type="entry name" value="beta-lactamase/transpeptidase-like"/>
    <property type="match status" value="1"/>
</dbReference>
<dbReference type="InterPro" id="IPR015868">
    <property type="entry name" value="Glutaminase"/>
</dbReference>
<comment type="similarity">
    <text evidence="1">Belongs to the glutaminase family.</text>
</comment>
<dbReference type="Gene3D" id="1.25.40.20">
    <property type="entry name" value="Ankyrin repeat-containing domain"/>
    <property type="match status" value="1"/>
</dbReference>
<evidence type="ECO:0000256" key="2">
    <source>
        <dbReference type="ARBA" id="ARBA00011881"/>
    </source>
</evidence>
<dbReference type="PANTHER" id="PTHR12544">
    <property type="entry name" value="GLUTAMINASE"/>
    <property type="match status" value="1"/>
</dbReference>
<dbReference type="GO" id="GO:0006537">
    <property type="term" value="P:glutamate biosynthetic process"/>
    <property type="evidence" value="ECO:0007669"/>
    <property type="project" value="TreeGrafter"/>
</dbReference>
<evidence type="ECO:0000313" key="7">
    <source>
        <dbReference type="Proteomes" id="UP001152798"/>
    </source>
</evidence>
<gene>
    <name evidence="6" type="ORF">NEZAVI_LOCUS2937</name>
</gene>
<protein>
    <recommendedName>
        <fullName evidence="3">glutaminase</fullName>
        <ecNumber evidence="3">3.5.1.2</ecNumber>
    </recommendedName>
</protein>
<keyword evidence="4" id="KW-0378">Hydrolase</keyword>
<name>A0A9P0E8Q6_NEZVI</name>
<evidence type="ECO:0000256" key="4">
    <source>
        <dbReference type="ARBA" id="ARBA00022801"/>
    </source>
</evidence>
<dbReference type="Pfam" id="PF04960">
    <property type="entry name" value="Glutaminase"/>
    <property type="match status" value="1"/>
</dbReference>
<dbReference type="AlphaFoldDB" id="A0A9P0E8Q6"/>
<evidence type="ECO:0000313" key="6">
    <source>
        <dbReference type="EMBL" id="CAH1392035.1"/>
    </source>
</evidence>
<dbReference type="GO" id="GO:0006543">
    <property type="term" value="P:L-glutamine catabolic process"/>
    <property type="evidence" value="ECO:0007669"/>
    <property type="project" value="TreeGrafter"/>
</dbReference>
<comment type="subunit">
    <text evidence="2">Homotetramer.</text>
</comment>
<dbReference type="InterPro" id="IPR036770">
    <property type="entry name" value="Ankyrin_rpt-contain_sf"/>
</dbReference>
<sequence>MKPSKENLIRKASMRSPSKIEADRDFATLMELYKVKIDKTQLVVPFGPVFTDISDKGIRVFLDERLKESCKELPKYSNLLSPASISLTPEQFKRFIMATRSFLMTIFKDHLIIPQFKLFETEILFLFESCKLDDSGEVYEAVPHLKKIDKNLWQLGFCSIEGQVYLTHSDNLEPFPLMAISKLFLYALAIDLLGFEVVHAYVGLHTTRKSLFAKECVPATSRSFKKPVNPATECGAIVLCSLLYNVALKDLSLPAKYDYVHSYIKEMAGVGHIGTDKSIFMSMMDNNLEYISLCYYLESCKALKWPHDITKDLEFYLHVCSFEANIESLSIIGATIANDGVNPFTLKRVIKEGHCRYLYNYMTLFSSGAASALWVRKVGLPVAFGESGCCLVILPGVMAYSFISPNLNKLGFSSRAYKYIKNMCNLYDLHPFECLKKEEEKKDVCPYSCSMFKVVGDGDFFLLFSLIQIGMKPCAKNQLDQTILHFAAATGNLKFVEFILLLCPYLLLKKDVLGNSASKVAAFFGHKDVSAFLDAREEGRRHSQNMFRGISSNVGVPT</sequence>
<dbReference type="PANTHER" id="PTHR12544:SF29">
    <property type="entry name" value="GLUTAMINASE"/>
    <property type="match status" value="1"/>
</dbReference>
<evidence type="ECO:0000256" key="1">
    <source>
        <dbReference type="ARBA" id="ARBA00011076"/>
    </source>
</evidence>
<dbReference type="EMBL" id="OV725077">
    <property type="protein sequence ID" value="CAH1392035.1"/>
    <property type="molecule type" value="Genomic_DNA"/>
</dbReference>